<evidence type="ECO:0000313" key="2">
    <source>
        <dbReference type="EMBL" id="RMX02962.1"/>
    </source>
</evidence>
<dbReference type="RefSeq" id="WP_122231741.1">
    <property type="nucleotide sequence ID" value="NZ_RDQO01000007.1"/>
</dbReference>
<accession>A0A3M6QKI2</accession>
<evidence type="ECO:0008006" key="4">
    <source>
        <dbReference type="Google" id="ProtNLM"/>
    </source>
</evidence>
<organism evidence="2 3">
    <name type="scientific">Corticibacter populi</name>
    <dbReference type="NCBI Taxonomy" id="1550736"/>
    <lineage>
        <taxon>Bacteria</taxon>
        <taxon>Pseudomonadati</taxon>
        <taxon>Pseudomonadota</taxon>
        <taxon>Betaproteobacteria</taxon>
        <taxon>Burkholderiales</taxon>
        <taxon>Comamonadaceae</taxon>
        <taxon>Corticibacter</taxon>
    </lineage>
</organism>
<evidence type="ECO:0000313" key="3">
    <source>
        <dbReference type="Proteomes" id="UP000278006"/>
    </source>
</evidence>
<sequence>MKRTLVAALIGASLAGGGTAYYFTQHRGAGHAQLPANASALTLGNLQKGEIRQASAINYGDGTRSELYRLRAEKGQEFEIDVRGALDASITVVRDGFLLASSSQDSGYCNDTDSATTGNLLKQSRLLFQADTSGDYVVAVNGSGPYAFGPYELQARQLTASTGPAALTIGQTVDGRGLGSDISHALTIEQAGLYTIDLQSCHFDALLELQGQGVDLSDDDGAGNGTNARIITWLEPGNYTARAKSVGSGPRGEYRIGVTQQSLPAGVTLQRGGVLEPGQPITGLLSQGDSPQYQVRLAQPGRLTVRLASTEFDPYMNISGGDQELYDDDSGGGRNNTDARISESLPAGEYTISVSGYGSGLFTLSAEIE</sequence>
<evidence type="ECO:0000256" key="1">
    <source>
        <dbReference type="SAM" id="MobiDB-lite"/>
    </source>
</evidence>
<dbReference type="EMBL" id="RDQO01000007">
    <property type="protein sequence ID" value="RMX02962.1"/>
    <property type="molecule type" value="Genomic_DNA"/>
</dbReference>
<dbReference type="Proteomes" id="UP000278006">
    <property type="component" value="Unassembled WGS sequence"/>
</dbReference>
<name>A0A3M6QKI2_9BURK</name>
<reference evidence="2 3" key="1">
    <citation type="submission" date="2018-10" db="EMBL/GenBank/DDBJ databases">
        <title>Draft genome of Cortibacter populi DSM10536.</title>
        <authorList>
            <person name="Bernier A.-M."/>
            <person name="Bernard K."/>
        </authorList>
    </citation>
    <scope>NUCLEOTIDE SEQUENCE [LARGE SCALE GENOMIC DNA]</scope>
    <source>
        <strain evidence="2 3">DSM 105136</strain>
    </source>
</reference>
<dbReference type="Gene3D" id="2.60.120.380">
    <property type="match status" value="2"/>
</dbReference>
<feature type="region of interest" description="Disordered" evidence="1">
    <location>
        <begin position="318"/>
        <end position="340"/>
    </location>
</feature>
<dbReference type="OrthoDB" id="8893233at2"/>
<protein>
    <recommendedName>
        <fullName evidence="4">ABC transporter substrate-binding protein</fullName>
    </recommendedName>
</protein>
<keyword evidence="3" id="KW-1185">Reference proteome</keyword>
<gene>
    <name evidence="2" type="ORF">D8I35_17435</name>
</gene>
<comment type="caution">
    <text evidence="2">The sequence shown here is derived from an EMBL/GenBank/DDBJ whole genome shotgun (WGS) entry which is preliminary data.</text>
</comment>
<proteinExistence type="predicted"/>
<dbReference type="AlphaFoldDB" id="A0A3M6QKI2"/>